<reference evidence="5 6" key="1">
    <citation type="journal article" date="2018" name="Mol. Biol. Evol.">
        <title>Broad Genomic Sampling Reveals a Smut Pathogenic Ancestry of the Fungal Clade Ustilaginomycotina.</title>
        <authorList>
            <person name="Kijpornyongpan T."/>
            <person name="Mondo S.J."/>
            <person name="Barry K."/>
            <person name="Sandor L."/>
            <person name="Lee J."/>
            <person name="Lipzen A."/>
            <person name="Pangilinan J."/>
            <person name="LaButti K."/>
            <person name="Hainaut M."/>
            <person name="Henrissat B."/>
            <person name="Grigoriev I.V."/>
            <person name="Spatafora J.W."/>
            <person name="Aime M.C."/>
        </authorList>
    </citation>
    <scope>NUCLEOTIDE SEQUENCE [LARGE SCALE GENOMIC DNA]</scope>
    <source>
        <strain evidence="5 6">MCA 3882</strain>
    </source>
</reference>
<feature type="region of interest" description="Disordered" evidence="4">
    <location>
        <begin position="1"/>
        <end position="67"/>
    </location>
</feature>
<dbReference type="RefSeq" id="XP_025358517.1">
    <property type="nucleotide sequence ID" value="XM_025496196.1"/>
</dbReference>
<evidence type="ECO:0000313" key="6">
    <source>
        <dbReference type="Proteomes" id="UP000245771"/>
    </source>
</evidence>
<accession>A0A316VRU3</accession>
<dbReference type="GO" id="GO:0005759">
    <property type="term" value="C:mitochondrial matrix"/>
    <property type="evidence" value="ECO:0007669"/>
    <property type="project" value="UniProtKB-SubCell"/>
</dbReference>
<dbReference type="STRING" id="1280837.A0A316VRU3"/>
<sequence length="198" mass="23116">MLQSRTLHSSFVRLQSSPKDGSTGVDPGYSTTKQTIEQEREEPEYAPKLSHMSDPFPLPFDPRLQGLSMSSEHQSEGLVNGVEEPIPLRVPGREPGEETRETKVKRLIWQARKRGTLEADLLLATFAKKELSALQEEELDEFDRLLDEPDWDIFYWMTDRKPVVERWKESFETEGRLGWRMRKHAKNEEKETRFMPNI</sequence>
<comment type="similarity">
    <text evidence="3">Belongs to the SDHAF2 family.</text>
</comment>
<gene>
    <name evidence="5" type="ORF">FA14DRAFT_116862</name>
</gene>
<dbReference type="GO" id="GO:0006121">
    <property type="term" value="P:mitochondrial electron transport, succinate to ubiquinone"/>
    <property type="evidence" value="ECO:0007669"/>
    <property type="project" value="UniProtKB-UniRule"/>
</dbReference>
<dbReference type="PANTHER" id="PTHR12469">
    <property type="entry name" value="PROTEIN EMI5 HOMOLOG, MITOCHONDRIAL"/>
    <property type="match status" value="1"/>
</dbReference>
<dbReference type="OrthoDB" id="284292at2759"/>
<comment type="function">
    <text evidence="3">Plays an essential role in the assembly of succinate dehydrogenase (SDH), an enzyme complex (also referred to as respiratory complex II) that is a component of both the tricarboxylic acid (TCA) cycle and the mitochondrial electron transport chain, and which couples the oxidation of succinate to fumarate with the reduction of ubiquinone (coenzyme Q) to ubiquinol. Required for flavinylation (covalent attachment of FAD) of the flavoprotein subunit of the SDH catalytic dimer.</text>
</comment>
<dbReference type="GeneID" id="37017977"/>
<dbReference type="EMBL" id="KZ819602">
    <property type="protein sequence ID" value="PWN38215.1"/>
    <property type="molecule type" value="Genomic_DNA"/>
</dbReference>
<proteinExistence type="inferred from homology"/>
<dbReference type="GO" id="GO:0034553">
    <property type="term" value="P:mitochondrial respiratory chain complex II assembly"/>
    <property type="evidence" value="ECO:0007669"/>
    <property type="project" value="TreeGrafter"/>
</dbReference>
<dbReference type="Proteomes" id="UP000245771">
    <property type="component" value="Unassembled WGS sequence"/>
</dbReference>
<dbReference type="PANTHER" id="PTHR12469:SF2">
    <property type="entry name" value="SUCCINATE DEHYDROGENASE ASSEMBLY FACTOR 2, MITOCHONDRIAL"/>
    <property type="match status" value="1"/>
</dbReference>
<dbReference type="HAMAP" id="MF_03057">
    <property type="entry name" value="SDHAF2"/>
    <property type="match status" value="1"/>
</dbReference>
<name>A0A316VRU3_9BASI</name>
<comment type="subunit">
    <text evidence="3">Interacts with the flavoprotein subunit within the SDH catalytic dimer.</text>
</comment>
<evidence type="ECO:0000256" key="1">
    <source>
        <dbReference type="ARBA" id="ARBA00023128"/>
    </source>
</evidence>
<dbReference type="Pfam" id="PF03937">
    <property type="entry name" value="Sdh5"/>
    <property type="match status" value="1"/>
</dbReference>
<organism evidence="5 6">
    <name type="scientific">Meira miltonrushii</name>
    <dbReference type="NCBI Taxonomy" id="1280837"/>
    <lineage>
        <taxon>Eukaryota</taxon>
        <taxon>Fungi</taxon>
        <taxon>Dikarya</taxon>
        <taxon>Basidiomycota</taxon>
        <taxon>Ustilaginomycotina</taxon>
        <taxon>Exobasidiomycetes</taxon>
        <taxon>Exobasidiales</taxon>
        <taxon>Brachybasidiaceae</taxon>
        <taxon>Meira</taxon>
    </lineage>
</organism>
<dbReference type="InterPro" id="IPR005631">
    <property type="entry name" value="SDH"/>
</dbReference>
<dbReference type="AlphaFoldDB" id="A0A316VRU3"/>
<dbReference type="FunCoup" id="A0A316VRU3">
    <property type="interactions" value="313"/>
</dbReference>
<dbReference type="GO" id="GO:0006099">
    <property type="term" value="P:tricarboxylic acid cycle"/>
    <property type="evidence" value="ECO:0007669"/>
    <property type="project" value="TreeGrafter"/>
</dbReference>
<evidence type="ECO:0000256" key="3">
    <source>
        <dbReference type="HAMAP-Rule" id="MF_03057"/>
    </source>
</evidence>
<evidence type="ECO:0000256" key="4">
    <source>
        <dbReference type="SAM" id="MobiDB-lite"/>
    </source>
</evidence>
<dbReference type="SUPFAM" id="SSF109910">
    <property type="entry name" value="YgfY-like"/>
    <property type="match status" value="1"/>
</dbReference>
<keyword evidence="6" id="KW-1185">Reference proteome</keyword>
<dbReference type="InParanoid" id="A0A316VRU3"/>
<feature type="compositionally biased region" description="Polar residues" evidence="4">
    <location>
        <begin position="1"/>
        <end position="20"/>
    </location>
</feature>
<comment type="subcellular location">
    <subcellularLocation>
        <location evidence="3">Mitochondrion matrix</location>
    </subcellularLocation>
</comment>
<evidence type="ECO:0000313" key="5">
    <source>
        <dbReference type="EMBL" id="PWN38215.1"/>
    </source>
</evidence>
<keyword evidence="1 3" id="KW-0496">Mitochondrion</keyword>
<dbReference type="InterPro" id="IPR028882">
    <property type="entry name" value="SDHAF2"/>
</dbReference>
<dbReference type="Gene3D" id="1.10.150.250">
    <property type="entry name" value="Flavinator of succinate dehydrogenase"/>
    <property type="match status" value="1"/>
</dbReference>
<keyword evidence="2 3" id="KW-0143">Chaperone</keyword>
<dbReference type="InterPro" id="IPR036714">
    <property type="entry name" value="SDH_sf"/>
</dbReference>
<evidence type="ECO:0000256" key="2">
    <source>
        <dbReference type="ARBA" id="ARBA00023186"/>
    </source>
</evidence>
<dbReference type="FunFam" id="1.10.150.250:FF:000004">
    <property type="entry name" value="Succinate dehydrogenase assembly factor 2, mitochondrial"/>
    <property type="match status" value="1"/>
</dbReference>
<protein>
    <recommendedName>
        <fullName evidence="3">Succinate dehydrogenase assembly factor 2, mitochondrial</fullName>
        <shortName evidence="3">SDH assembly factor 2</shortName>
        <shortName evidence="3">SDHAF2</shortName>
    </recommendedName>
</protein>